<dbReference type="InterPro" id="IPR050302">
    <property type="entry name" value="Rab_GAP_TBC_domain"/>
</dbReference>
<dbReference type="SUPFAM" id="SSF47923">
    <property type="entry name" value="Ypt/Rab-GAP domain of gyp1p"/>
    <property type="match status" value="1"/>
</dbReference>
<dbReference type="PANTHER" id="PTHR47219">
    <property type="entry name" value="RAB GTPASE-ACTIVATING PROTEIN 1-LIKE"/>
    <property type="match status" value="1"/>
</dbReference>
<dbReference type="GO" id="GO:0031267">
    <property type="term" value="F:small GTPase binding"/>
    <property type="evidence" value="ECO:0007669"/>
    <property type="project" value="TreeGrafter"/>
</dbReference>
<name>A0A8H7XZ78_PSICU</name>
<feature type="region of interest" description="Disordered" evidence="1">
    <location>
        <begin position="44"/>
        <end position="70"/>
    </location>
</feature>
<dbReference type="AlphaFoldDB" id="A0A8H7XZ78"/>
<protein>
    <recommendedName>
        <fullName evidence="2">Rab-GAP TBC domain-containing protein</fullName>
    </recommendedName>
</protein>
<feature type="region of interest" description="Disordered" evidence="1">
    <location>
        <begin position="191"/>
        <end position="224"/>
    </location>
</feature>
<feature type="compositionally biased region" description="Low complexity" evidence="1">
    <location>
        <begin position="295"/>
        <end position="304"/>
    </location>
</feature>
<evidence type="ECO:0000259" key="2">
    <source>
        <dbReference type="PROSITE" id="PS50086"/>
    </source>
</evidence>
<gene>
    <name evidence="3" type="ORF">JR316_007218</name>
</gene>
<accession>A0A8H7XZ78</accession>
<comment type="caution">
    <text evidence="3">The sequence shown here is derived from an EMBL/GenBank/DDBJ whole genome shotgun (WGS) entry which is preliminary data.</text>
</comment>
<feature type="compositionally biased region" description="Basic and acidic residues" evidence="1">
    <location>
        <begin position="215"/>
        <end position="224"/>
    </location>
</feature>
<dbReference type="InterPro" id="IPR000195">
    <property type="entry name" value="Rab-GAP-TBC_dom"/>
</dbReference>
<proteinExistence type="predicted"/>
<dbReference type="GO" id="GO:0005096">
    <property type="term" value="F:GTPase activator activity"/>
    <property type="evidence" value="ECO:0007669"/>
    <property type="project" value="TreeGrafter"/>
</dbReference>
<dbReference type="EMBL" id="JAFIQS010000006">
    <property type="protein sequence ID" value="KAG5168616.1"/>
    <property type="molecule type" value="Genomic_DNA"/>
</dbReference>
<evidence type="ECO:0000313" key="3">
    <source>
        <dbReference type="EMBL" id="KAG5168616.1"/>
    </source>
</evidence>
<evidence type="ECO:0000256" key="1">
    <source>
        <dbReference type="SAM" id="MobiDB-lite"/>
    </source>
</evidence>
<dbReference type="Pfam" id="PF00566">
    <property type="entry name" value="RabGAP-TBC"/>
    <property type="match status" value="1"/>
</dbReference>
<reference evidence="3" key="1">
    <citation type="submission" date="2021-02" db="EMBL/GenBank/DDBJ databases">
        <title>Psilocybe cubensis genome.</title>
        <authorList>
            <person name="Mckernan K.J."/>
            <person name="Crawford S."/>
            <person name="Trippe A."/>
            <person name="Kane L.T."/>
            <person name="Mclaughlin S."/>
        </authorList>
    </citation>
    <scope>NUCLEOTIDE SEQUENCE [LARGE SCALE GENOMIC DNA]</scope>
    <source>
        <strain evidence="3">MGC-MH-2018</strain>
    </source>
</reference>
<organism evidence="3">
    <name type="scientific">Psilocybe cubensis</name>
    <name type="common">Psychedelic mushroom</name>
    <name type="synonym">Stropharia cubensis</name>
    <dbReference type="NCBI Taxonomy" id="181762"/>
    <lineage>
        <taxon>Eukaryota</taxon>
        <taxon>Fungi</taxon>
        <taxon>Dikarya</taxon>
        <taxon>Basidiomycota</taxon>
        <taxon>Agaricomycotina</taxon>
        <taxon>Agaricomycetes</taxon>
        <taxon>Agaricomycetidae</taxon>
        <taxon>Agaricales</taxon>
        <taxon>Agaricineae</taxon>
        <taxon>Strophariaceae</taxon>
        <taxon>Psilocybe</taxon>
    </lineage>
</organism>
<sequence length="373" mass="40191">MLSDTLGLVRMVVASAITRKRGSGAGKWSKSPVGELFASSSLPQHGIWPPAPSSTSSISRKQTEESISVADMDTHRQREAQWMGILASSLTLSFEALPPSGSGASLSSSTSSSVLGKVRRLLLDGVPSSVRYLVWSFLTDGKGRCVPGVYRQLCARGWGGGARAGERGVEKERVREETERDVRDVVRVLIGDGGDSDRGVGVGKDGDGEGDGEDGERRRVEKERRERERKALSLLQAYLNMVPDVVYERGLTEIVAHLLLLAPEEDAFWIFVSVLDAHLRPYFATGRVVLSPVSSSGSSPSLASHTAASGAETTTTQMEVDAGLLVKALEANRGSVFGSFCRVRFGICNLPPPLSEILVYFCTLYTPCRRAVC</sequence>
<dbReference type="PROSITE" id="PS50086">
    <property type="entry name" value="TBC_RABGAP"/>
    <property type="match status" value="1"/>
</dbReference>
<feature type="region of interest" description="Disordered" evidence="1">
    <location>
        <begin position="295"/>
        <end position="314"/>
    </location>
</feature>
<dbReference type="PANTHER" id="PTHR47219:SF9">
    <property type="entry name" value="GTPASE ACTIVATING PROTEIN AND CENTROSOME-ASSOCIATED, ISOFORM B"/>
    <property type="match status" value="1"/>
</dbReference>
<dbReference type="Gene3D" id="1.10.8.270">
    <property type="entry name" value="putative rabgap domain of human tbc1 domain family member 14 like domains"/>
    <property type="match status" value="1"/>
</dbReference>
<dbReference type="InterPro" id="IPR035969">
    <property type="entry name" value="Rab-GAP_TBC_sf"/>
</dbReference>
<feature type="domain" description="Rab-GAP TBC" evidence="2">
    <location>
        <begin position="125"/>
        <end position="373"/>
    </location>
</feature>